<dbReference type="AlphaFoldDB" id="A0A1G7G2B0"/>
<dbReference type="EMBL" id="FNAN01000007">
    <property type="protein sequence ID" value="SDE82200.1"/>
    <property type="molecule type" value="Genomic_DNA"/>
</dbReference>
<gene>
    <name evidence="1" type="ORF">SAMN04487996_10794</name>
</gene>
<organism evidence="1 2">
    <name type="scientific">Dyadobacter soli</name>
    <dbReference type="NCBI Taxonomy" id="659014"/>
    <lineage>
        <taxon>Bacteria</taxon>
        <taxon>Pseudomonadati</taxon>
        <taxon>Bacteroidota</taxon>
        <taxon>Cytophagia</taxon>
        <taxon>Cytophagales</taxon>
        <taxon>Spirosomataceae</taxon>
        <taxon>Dyadobacter</taxon>
    </lineage>
</organism>
<reference evidence="2" key="1">
    <citation type="submission" date="2016-10" db="EMBL/GenBank/DDBJ databases">
        <authorList>
            <person name="Varghese N."/>
            <person name="Submissions S."/>
        </authorList>
    </citation>
    <scope>NUCLEOTIDE SEQUENCE [LARGE SCALE GENOMIC DNA]</scope>
    <source>
        <strain evidence="2">DSM 25329</strain>
    </source>
</reference>
<protein>
    <submittedName>
        <fullName evidence="1">Uncharacterized protein</fullName>
    </submittedName>
</protein>
<dbReference type="Proteomes" id="UP000198748">
    <property type="component" value="Unassembled WGS sequence"/>
</dbReference>
<accession>A0A1G7G2B0</accession>
<evidence type="ECO:0000313" key="1">
    <source>
        <dbReference type="EMBL" id="SDE82200.1"/>
    </source>
</evidence>
<evidence type="ECO:0000313" key="2">
    <source>
        <dbReference type="Proteomes" id="UP000198748"/>
    </source>
</evidence>
<dbReference type="STRING" id="659014.SAMN04487996_10794"/>
<keyword evidence="2" id="KW-1185">Reference proteome</keyword>
<name>A0A1G7G2B0_9BACT</name>
<proteinExistence type="predicted"/>
<sequence length="250" mass="28717">MVINYVFSTFFCTLQTINRSEEGRTVYELIYLIILKQKLKMLQLNLEYEGTENSGLSQAQRSPQEQFEEIFSEEIPVIAEIFRNAFDAAMRDLARNSNHYQTPTSKANRTIEYIRGMLFDAFPALMGTRGSRFYLEKGGYRIYFKKLNRDLRPMNNPTMSSNQILNQTSLFPEFRLSEVFIGYQLNRAKDEITGIFAVYFVQGSHAWVSRLDTIPGSNTVPVSNAQNAPVDEDDLVVRPRSRPDESSAAM</sequence>